<keyword evidence="3 9" id="KW-0813">Transport</keyword>
<organism evidence="11 12">
    <name type="scientific">Paenisporosarcina antarctica</name>
    <dbReference type="NCBI Taxonomy" id="417367"/>
    <lineage>
        <taxon>Bacteria</taxon>
        <taxon>Bacillati</taxon>
        <taxon>Bacillota</taxon>
        <taxon>Bacilli</taxon>
        <taxon>Bacillales</taxon>
        <taxon>Caryophanaceae</taxon>
        <taxon>Paenisporosarcina</taxon>
    </lineage>
</organism>
<dbReference type="PANTHER" id="PTHR30614">
    <property type="entry name" value="MEMBRANE COMPONENT OF AMINO ACID ABC TRANSPORTER"/>
    <property type="match status" value="1"/>
</dbReference>
<dbReference type="Gene3D" id="1.10.3720.10">
    <property type="entry name" value="MetI-like"/>
    <property type="match status" value="2"/>
</dbReference>
<dbReference type="InterPro" id="IPR000515">
    <property type="entry name" value="MetI-like"/>
</dbReference>
<dbReference type="PANTHER" id="PTHR30614:SF37">
    <property type="entry name" value="AMINO-ACID ABC TRANSPORTER PERMEASE PROTEIN YHDX-RELATED"/>
    <property type="match status" value="1"/>
</dbReference>
<keyword evidence="12" id="KW-1185">Reference proteome</keyword>
<dbReference type="GO" id="GO:0006865">
    <property type="term" value="P:amino acid transport"/>
    <property type="evidence" value="ECO:0007669"/>
    <property type="project" value="UniProtKB-KW"/>
</dbReference>
<reference evidence="11 12" key="1">
    <citation type="submission" date="2019-03" db="EMBL/GenBank/DDBJ databases">
        <title>Complete genome sequence of Paenisporosarcina antarctica CGMCC 1.6503T.</title>
        <authorList>
            <person name="Rong J.-C."/>
            <person name="Chi N.-Y."/>
            <person name="Zhang Q.-F."/>
        </authorList>
    </citation>
    <scope>NUCLEOTIDE SEQUENCE [LARGE SCALE GENOMIC DNA]</scope>
    <source>
        <strain evidence="11 12">CGMCC 1.6503</strain>
    </source>
</reference>
<proteinExistence type="inferred from homology"/>
<dbReference type="NCBIfam" id="TIGR01726">
    <property type="entry name" value="HEQRo_perm_3TM"/>
    <property type="match status" value="1"/>
</dbReference>
<gene>
    <name evidence="11" type="ORF">E2636_03575</name>
</gene>
<evidence type="ECO:0000256" key="6">
    <source>
        <dbReference type="ARBA" id="ARBA00022970"/>
    </source>
</evidence>
<keyword evidence="6" id="KW-0029">Amino-acid transport</keyword>
<dbReference type="SUPFAM" id="SSF161098">
    <property type="entry name" value="MetI-like"/>
    <property type="match status" value="2"/>
</dbReference>
<dbReference type="Proteomes" id="UP000294292">
    <property type="component" value="Chromosome"/>
</dbReference>
<protein>
    <submittedName>
        <fullName evidence="11">ABC transporter permease subunit</fullName>
    </submittedName>
</protein>
<dbReference type="EMBL" id="CP038015">
    <property type="protein sequence ID" value="QBP40284.1"/>
    <property type="molecule type" value="Genomic_DNA"/>
</dbReference>
<evidence type="ECO:0000256" key="5">
    <source>
        <dbReference type="ARBA" id="ARBA00022692"/>
    </source>
</evidence>
<feature type="transmembrane region" description="Helical" evidence="9">
    <location>
        <begin position="135"/>
        <end position="153"/>
    </location>
</feature>
<dbReference type="OrthoDB" id="9805999at2"/>
<feature type="transmembrane region" description="Helical" evidence="9">
    <location>
        <begin position="214"/>
        <end position="233"/>
    </location>
</feature>
<comment type="subcellular location">
    <subcellularLocation>
        <location evidence="1 9">Cell membrane</location>
        <topology evidence="1 9">Multi-pass membrane protein</topology>
    </subcellularLocation>
</comment>
<feature type="transmembrane region" description="Helical" evidence="9">
    <location>
        <begin position="21"/>
        <end position="44"/>
    </location>
</feature>
<evidence type="ECO:0000313" key="12">
    <source>
        <dbReference type="Proteomes" id="UP000294292"/>
    </source>
</evidence>
<evidence type="ECO:0000256" key="9">
    <source>
        <dbReference type="RuleBase" id="RU363032"/>
    </source>
</evidence>
<dbReference type="InterPro" id="IPR043429">
    <property type="entry name" value="ArtM/GltK/GlnP/TcyL/YhdX-like"/>
</dbReference>
<evidence type="ECO:0000256" key="1">
    <source>
        <dbReference type="ARBA" id="ARBA00004651"/>
    </source>
</evidence>
<dbReference type="InterPro" id="IPR035906">
    <property type="entry name" value="MetI-like_sf"/>
</dbReference>
<evidence type="ECO:0000256" key="4">
    <source>
        <dbReference type="ARBA" id="ARBA00022475"/>
    </source>
</evidence>
<dbReference type="PROSITE" id="PS50928">
    <property type="entry name" value="ABC_TM1"/>
    <property type="match status" value="1"/>
</dbReference>
<dbReference type="RefSeq" id="WP_134209019.1">
    <property type="nucleotide sequence ID" value="NZ_CP038015.1"/>
</dbReference>
<evidence type="ECO:0000256" key="7">
    <source>
        <dbReference type="ARBA" id="ARBA00022989"/>
    </source>
</evidence>
<keyword evidence="4" id="KW-1003">Cell membrane</keyword>
<dbReference type="GO" id="GO:0022857">
    <property type="term" value="F:transmembrane transporter activity"/>
    <property type="evidence" value="ECO:0007669"/>
    <property type="project" value="InterPro"/>
</dbReference>
<dbReference type="CDD" id="cd06261">
    <property type="entry name" value="TM_PBP2"/>
    <property type="match status" value="1"/>
</dbReference>
<evidence type="ECO:0000256" key="2">
    <source>
        <dbReference type="ARBA" id="ARBA00010072"/>
    </source>
</evidence>
<accession>A0A4P6ZVS7</accession>
<comment type="similarity">
    <text evidence="2">Belongs to the binding-protein-dependent transport system permease family. HisMQ subfamily.</text>
</comment>
<feature type="transmembrane region" description="Helical" evidence="9">
    <location>
        <begin position="253"/>
        <end position="273"/>
    </location>
</feature>
<evidence type="ECO:0000259" key="10">
    <source>
        <dbReference type="PROSITE" id="PS50928"/>
    </source>
</evidence>
<feature type="transmembrane region" description="Helical" evidence="9">
    <location>
        <begin position="361"/>
        <end position="383"/>
    </location>
</feature>
<keyword evidence="7 9" id="KW-1133">Transmembrane helix</keyword>
<dbReference type="KEGG" id="panc:E2636_03575"/>
<keyword evidence="8 9" id="KW-0472">Membrane</keyword>
<keyword evidence="5 9" id="KW-0812">Transmembrane</keyword>
<feature type="transmembrane region" description="Helical" evidence="9">
    <location>
        <begin position="182"/>
        <end position="202"/>
    </location>
</feature>
<dbReference type="InterPro" id="IPR010065">
    <property type="entry name" value="AA_ABC_transptr_permease_3TM"/>
</dbReference>
<evidence type="ECO:0000256" key="8">
    <source>
        <dbReference type="ARBA" id="ARBA00023136"/>
    </source>
</evidence>
<dbReference type="AlphaFoldDB" id="A0A4P6ZVS7"/>
<dbReference type="Pfam" id="PF00528">
    <property type="entry name" value="BPD_transp_1"/>
    <property type="match status" value="1"/>
</dbReference>
<evidence type="ECO:0000256" key="3">
    <source>
        <dbReference type="ARBA" id="ARBA00022448"/>
    </source>
</evidence>
<feature type="transmembrane region" description="Helical" evidence="9">
    <location>
        <begin position="93"/>
        <end position="114"/>
    </location>
</feature>
<sequence>MNKHSSSTSTPFWRDKRVIPILLQVIFAVIVVVAGVFFFSNALAGMRQIGMVFGFDFLGKMAAFDIGDKVIDFSSKDTYGKAFIVGILNTIKVAFIGIILATILGFIVGVSRLSTNWLVRTVAAAYVEIFRNTPLLVQIFIWFYAVFLSFPVIEKSLDVFGLFYFSNRGAVIPWLGLTPSSFIWLIAFLIGIILSFVVWKIRIKRQVETGQRKYPFFWASSSIVSLLIIAWFVTLESPLLLSIPEIAGRGYLGGYTIGPGFGALLVALVMYTASFIAEIVRGGILAVPKGQVEAAKALGLKSPTILRLVVLPQAIRIIIPPLTSQYLNLIKNSSLAAAVAYQELVGVGITILSQTGRSIEVISIVILVYLSMSLFTSLLMNIFNKYSQLVER</sequence>
<evidence type="ECO:0000313" key="11">
    <source>
        <dbReference type="EMBL" id="QBP40284.1"/>
    </source>
</evidence>
<dbReference type="GO" id="GO:0043190">
    <property type="term" value="C:ATP-binding cassette (ABC) transporter complex"/>
    <property type="evidence" value="ECO:0007669"/>
    <property type="project" value="InterPro"/>
</dbReference>
<name>A0A4P6ZVS7_9BACL</name>
<feature type="domain" description="ABC transmembrane type-1" evidence="10">
    <location>
        <begin position="87"/>
        <end position="380"/>
    </location>
</feature>